<evidence type="ECO:0000256" key="3">
    <source>
        <dbReference type="ARBA" id="ARBA00023082"/>
    </source>
</evidence>
<keyword evidence="3" id="KW-0731">Sigma factor</keyword>
<dbReference type="SUPFAM" id="SSF88659">
    <property type="entry name" value="Sigma3 and sigma4 domains of RNA polymerase sigma factors"/>
    <property type="match status" value="1"/>
</dbReference>
<keyword evidence="5" id="KW-0804">Transcription</keyword>
<dbReference type="AlphaFoldDB" id="A0A3D3R3L0"/>
<keyword evidence="4" id="KW-0238">DNA-binding</keyword>
<evidence type="ECO:0000313" key="8">
    <source>
        <dbReference type="Proteomes" id="UP000263642"/>
    </source>
</evidence>
<evidence type="ECO:0000259" key="6">
    <source>
        <dbReference type="Pfam" id="PF04542"/>
    </source>
</evidence>
<dbReference type="GO" id="GO:0006352">
    <property type="term" value="P:DNA-templated transcription initiation"/>
    <property type="evidence" value="ECO:0007669"/>
    <property type="project" value="InterPro"/>
</dbReference>
<dbReference type="PANTHER" id="PTHR43133:SF8">
    <property type="entry name" value="RNA POLYMERASE SIGMA FACTOR HI_1459-RELATED"/>
    <property type="match status" value="1"/>
</dbReference>
<dbReference type="InterPro" id="IPR007627">
    <property type="entry name" value="RNA_pol_sigma70_r2"/>
</dbReference>
<evidence type="ECO:0000256" key="1">
    <source>
        <dbReference type="ARBA" id="ARBA00010641"/>
    </source>
</evidence>
<dbReference type="InterPro" id="IPR013325">
    <property type="entry name" value="RNA_pol_sigma_r2"/>
</dbReference>
<accession>A0A3D3R3L0</accession>
<feature type="non-terminal residue" evidence="7">
    <location>
        <position position="1"/>
    </location>
</feature>
<evidence type="ECO:0000256" key="5">
    <source>
        <dbReference type="ARBA" id="ARBA00023163"/>
    </source>
</evidence>
<reference evidence="7 8" key="1">
    <citation type="journal article" date="2018" name="Nat. Biotechnol.">
        <title>A standardized bacterial taxonomy based on genome phylogeny substantially revises the tree of life.</title>
        <authorList>
            <person name="Parks D.H."/>
            <person name="Chuvochina M."/>
            <person name="Waite D.W."/>
            <person name="Rinke C."/>
            <person name="Skarshewski A."/>
            <person name="Chaumeil P.A."/>
            <person name="Hugenholtz P."/>
        </authorList>
    </citation>
    <scope>NUCLEOTIDE SEQUENCE [LARGE SCALE GENOMIC DNA]</scope>
    <source>
        <strain evidence="7">UBA9375</strain>
    </source>
</reference>
<name>A0A3D3R3L0_9PLAN</name>
<dbReference type="Proteomes" id="UP000263642">
    <property type="component" value="Unassembled WGS sequence"/>
</dbReference>
<dbReference type="NCBIfam" id="TIGR02937">
    <property type="entry name" value="sigma70-ECF"/>
    <property type="match status" value="1"/>
</dbReference>
<comment type="similarity">
    <text evidence="1">Belongs to the sigma-70 factor family. ECF subfamily.</text>
</comment>
<feature type="domain" description="RNA polymerase sigma-70 region 2" evidence="6">
    <location>
        <begin position="4"/>
        <end position="67"/>
    </location>
</feature>
<evidence type="ECO:0000313" key="7">
    <source>
        <dbReference type="EMBL" id="HCO23461.1"/>
    </source>
</evidence>
<evidence type="ECO:0000256" key="2">
    <source>
        <dbReference type="ARBA" id="ARBA00023015"/>
    </source>
</evidence>
<dbReference type="InterPro" id="IPR013324">
    <property type="entry name" value="RNA_pol_sigma_r3/r4-like"/>
</dbReference>
<keyword evidence="2" id="KW-0805">Transcription regulation</keyword>
<sequence>ELIYKPLLLFWMRKKNVPASAEDEVLQECWISAFKTIGNFERGEDKGTFRGWLRTIVHRRAADYFRKVPKDQGVSPELLNAIATPEQKDANELEGEEVALREIEARALEVVRSTLKTKNTWDMFWMTTVEKVPTEEVAKKFNVSKAGVRMAKQRVLKRLKELGFEV</sequence>
<dbReference type="Gene3D" id="1.10.1740.10">
    <property type="match status" value="1"/>
</dbReference>
<dbReference type="SUPFAM" id="SSF88946">
    <property type="entry name" value="Sigma2 domain of RNA polymerase sigma factors"/>
    <property type="match status" value="1"/>
</dbReference>
<dbReference type="InterPro" id="IPR014284">
    <property type="entry name" value="RNA_pol_sigma-70_dom"/>
</dbReference>
<dbReference type="PANTHER" id="PTHR43133">
    <property type="entry name" value="RNA POLYMERASE ECF-TYPE SIGMA FACTO"/>
    <property type="match status" value="1"/>
</dbReference>
<protein>
    <recommendedName>
        <fullName evidence="6">RNA polymerase sigma-70 region 2 domain-containing protein</fullName>
    </recommendedName>
</protein>
<dbReference type="GO" id="GO:0016987">
    <property type="term" value="F:sigma factor activity"/>
    <property type="evidence" value="ECO:0007669"/>
    <property type="project" value="UniProtKB-KW"/>
</dbReference>
<proteinExistence type="inferred from homology"/>
<gene>
    <name evidence="7" type="ORF">DIT97_10525</name>
</gene>
<dbReference type="InterPro" id="IPR039425">
    <property type="entry name" value="RNA_pol_sigma-70-like"/>
</dbReference>
<organism evidence="7 8">
    <name type="scientific">Gimesia maris</name>
    <dbReference type="NCBI Taxonomy" id="122"/>
    <lineage>
        <taxon>Bacteria</taxon>
        <taxon>Pseudomonadati</taxon>
        <taxon>Planctomycetota</taxon>
        <taxon>Planctomycetia</taxon>
        <taxon>Planctomycetales</taxon>
        <taxon>Planctomycetaceae</taxon>
        <taxon>Gimesia</taxon>
    </lineage>
</organism>
<comment type="caution">
    <text evidence="7">The sequence shown here is derived from an EMBL/GenBank/DDBJ whole genome shotgun (WGS) entry which is preliminary data.</text>
</comment>
<dbReference type="GO" id="GO:0003677">
    <property type="term" value="F:DNA binding"/>
    <property type="evidence" value="ECO:0007669"/>
    <property type="project" value="UniProtKB-KW"/>
</dbReference>
<evidence type="ECO:0000256" key="4">
    <source>
        <dbReference type="ARBA" id="ARBA00023125"/>
    </source>
</evidence>
<dbReference type="EMBL" id="DQAY01000059">
    <property type="protein sequence ID" value="HCO23461.1"/>
    <property type="molecule type" value="Genomic_DNA"/>
</dbReference>
<dbReference type="Pfam" id="PF04542">
    <property type="entry name" value="Sigma70_r2"/>
    <property type="match status" value="1"/>
</dbReference>